<gene>
    <name evidence="1" type="ORF">FOZ62_009092</name>
</gene>
<accession>A0A7J6STY9</accession>
<reference evidence="1 2" key="1">
    <citation type="submission" date="2020-04" db="EMBL/GenBank/DDBJ databases">
        <title>Perkinsus olseni comparative genomics.</title>
        <authorList>
            <person name="Bogema D.R."/>
        </authorList>
    </citation>
    <scope>NUCLEOTIDE SEQUENCE [LARGE SCALE GENOMIC DNA]</scope>
    <source>
        <strain evidence="1">ATCC PRA-205</strain>
    </source>
</reference>
<comment type="caution">
    <text evidence="1">The sequence shown here is derived from an EMBL/GenBank/DDBJ whole genome shotgun (WGS) entry which is preliminary data.</text>
</comment>
<evidence type="ECO:0000313" key="1">
    <source>
        <dbReference type="EMBL" id="KAF4736235.1"/>
    </source>
</evidence>
<evidence type="ECO:0000313" key="2">
    <source>
        <dbReference type="Proteomes" id="UP000574390"/>
    </source>
</evidence>
<organism evidence="1 2">
    <name type="scientific">Perkinsus olseni</name>
    <name type="common">Perkinsus atlanticus</name>
    <dbReference type="NCBI Taxonomy" id="32597"/>
    <lineage>
        <taxon>Eukaryota</taxon>
        <taxon>Sar</taxon>
        <taxon>Alveolata</taxon>
        <taxon>Perkinsozoa</taxon>
        <taxon>Perkinsea</taxon>
        <taxon>Perkinsida</taxon>
        <taxon>Perkinsidae</taxon>
        <taxon>Perkinsus</taxon>
    </lineage>
</organism>
<dbReference type="EMBL" id="JABANM010012307">
    <property type="protein sequence ID" value="KAF4736235.1"/>
    <property type="molecule type" value="Genomic_DNA"/>
</dbReference>
<dbReference type="SUPFAM" id="SSF63825">
    <property type="entry name" value="YWTD domain"/>
    <property type="match status" value="1"/>
</dbReference>
<dbReference type="AlphaFoldDB" id="A0A7J6STY9"/>
<name>A0A7J6STY9_PEROL</name>
<proteinExistence type="predicted"/>
<dbReference type="Proteomes" id="UP000574390">
    <property type="component" value="Unassembled WGS sequence"/>
</dbReference>
<sequence length="429" mass="47771">MWTSWSFLTAGRPTLSPLCVGEWEGYICGLDGFGRDTAVLSIKPDPSEPLRVISSCDFDGKFGVMTDRFGVEGNILSICADRDCVYFTDMNRESIVRVSLSSDDCVEVIPLPPSSSPFGYVSHVNCVSNGHLFAATDGDRIIIRTRLTPFGERHEQSVLGRVDQPGFGWEAVDVILCDLTDMDVIVRSDGKFQLVYVGYDFDVDEHYIYHIGYEGNSVYEPCEEACLCRFVPSNDELLCVVSGLDCDSVPWISLMDIWSMSVFFVLNCLGDLGNISQSRGINYLTALENARVVVGQQKRISPLCLRLRAFHEACHLSEGGLLLTIWSFMATPRPTLSHLYTVHREGYISGMDSWGRSSVVFSVQPADGRDVHVISGNDVGDDGLKIVVDEFEVDMLPMSICTDGNMLYFLMRMRSEAVWRVCPSRMVIA</sequence>
<protein>
    <submittedName>
        <fullName evidence="1">Uncharacterized protein</fullName>
    </submittedName>
</protein>